<dbReference type="CDD" id="cd11378">
    <property type="entry name" value="DUF296"/>
    <property type="match status" value="1"/>
</dbReference>
<evidence type="ECO:0000256" key="7">
    <source>
        <dbReference type="SAM" id="MobiDB-lite"/>
    </source>
</evidence>
<comment type="domain">
    <text evidence="6">The PPC domain mediates interactions between AHL proteins.</text>
</comment>
<proteinExistence type="predicted"/>
<evidence type="ECO:0000256" key="5">
    <source>
        <dbReference type="ARBA" id="ARBA00023242"/>
    </source>
</evidence>
<keyword evidence="4 6" id="KW-0804">Transcription</keyword>
<evidence type="ECO:0000313" key="10">
    <source>
        <dbReference type="Proteomes" id="UP001642260"/>
    </source>
</evidence>
<evidence type="ECO:0000256" key="1">
    <source>
        <dbReference type="ARBA" id="ARBA00004123"/>
    </source>
</evidence>
<dbReference type="Pfam" id="PF03479">
    <property type="entry name" value="PCC"/>
    <property type="match status" value="1"/>
</dbReference>
<dbReference type="GO" id="GO:0003680">
    <property type="term" value="F:minor groove of adenine-thymine-rich DNA binding"/>
    <property type="evidence" value="ECO:0007669"/>
    <property type="project" value="UniProtKB-UniRule"/>
</dbReference>
<keyword evidence="10" id="KW-1185">Reference proteome</keyword>
<keyword evidence="5 6" id="KW-0539">Nucleus</keyword>
<evidence type="ECO:0000256" key="6">
    <source>
        <dbReference type="RuleBase" id="RU367031"/>
    </source>
</evidence>
<keyword evidence="2 6" id="KW-0805">Transcription regulation</keyword>
<accession>A0ABC8LD03</accession>
<dbReference type="PANTHER" id="PTHR31500">
    <property type="entry name" value="AT-HOOK MOTIF NUCLEAR-LOCALIZED PROTEIN 9"/>
    <property type="match status" value="1"/>
</dbReference>
<evidence type="ECO:0000256" key="3">
    <source>
        <dbReference type="ARBA" id="ARBA00023125"/>
    </source>
</evidence>
<name>A0ABC8LD03_ERUVS</name>
<sequence>MLAQKKHSLSLKKQSLSKKVSSLFFLESSMDSNGTHQQHQQNHQRPTSTPQAKHQRPTVGVLSLRKPQQPLMLEQRGRKYAPPPPDVIDLDSDGNADSPAKRGRGRPPGSRNKQRNESLEEEGGRSITTHVIKVNAGEDIATSLVVFMSQEPREACILSASGTVSSAALKSNTSIGVVNFEGRYDIMRMSGILSNTESNGTVTITRNLSVSLAGRDGKIFGGCVGRMLVAGSQVMVIVGSFVPERVEVSAASAPGFSQSQGPQCPSESSEENGSESPVDQVENSTPQPPHHLHF</sequence>
<evidence type="ECO:0000313" key="9">
    <source>
        <dbReference type="EMBL" id="CAH8381340.1"/>
    </source>
</evidence>
<feature type="compositionally biased region" description="Polar residues" evidence="7">
    <location>
        <begin position="255"/>
        <end position="265"/>
    </location>
</feature>
<feature type="compositionally biased region" description="Basic and acidic residues" evidence="7">
    <location>
        <begin position="114"/>
        <end position="124"/>
    </location>
</feature>
<dbReference type="Proteomes" id="UP001642260">
    <property type="component" value="Unassembled WGS sequence"/>
</dbReference>
<dbReference type="PANTHER" id="PTHR31500:SF63">
    <property type="entry name" value="AT-HOOK MOTIF NUCLEAR-LOCALIZED PROTEIN 13"/>
    <property type="match status" value="1"/>
</dbReference>
<dbReference type="SUPFAM" id="SSF117856">
    <property type="entry name" value="AF0104/ALDC/Ptd012-like"/>
    <property type="match status" value="1"/>
</dbReference>
<feature type="region of interest" description="Disordered" evidence="7">
    <location>
        <begin position="28"/>
        <end position="126"/>
    </location>
</feature>
<feature type="domain" description="PPC" evidence="8">
    <location>
        <begin position="124"/>
        <end position="262"/>
    </location>
</feature>
<organism evidence="9 10">
    <name type="scientific">Eruca vesicaria subsp. sativa</name>
    <name type="common">Garden rocket</name>
    <name type="synonym">Eruca sativa</name>
    <dbReference type="NCBI Taxonomy" id="29727"/>
    <lineage>
        <taxon>Eukaryota</taxon>
        <taxon>Viridiplantae</taxon>
        <taxon>Streptophyta</taxon>
        <taxon>Embryophyta</taxon>
        <taxon>Tracheophyta</taxon>
        <taxon>Spermatophyta</taxon>
        <taxon>Magnoliopsida</taxon>
        <taxon>eudicotyledons</taxon>
        <taxon>Gunneridae</taxon>
        <taxon>Pentapetalae</taxon>
        <taxon>rosids</taxon>
        <taxon>malvids</taxon>
        <taxon>Brassicales</taxon>
        <taxon>Brassicaceae</taxon>
        <taxon>Brassiceae</taxon>
        <taxon>Eruca</taxon>
    </lineage>
</organism>
<reference evidence="9 10" key="1">
    <citation type="submission" date="2022-03" db="EMBL/GenBank/DDBJ databases">
        <authorList>
            <person name="Macdonald S."/>
            <person name="Ahmed S."/>
            <person name="Newling K."/>
        </authorList>
    </citation>
    <scope>NUCLEOTIDE SEQUENCE [LARGE SCALE GENOMIC DNA]</scope>
</reference>
<dbReference type="PROSITE" id="PS51742">
    <property type="entry name" value="PPC"/>
    <property type="match status" value="1"/>
</dbReference>
<dbReference type="Gene3D" id="3.30.1330.80">
    <property type="entry name" value="Hypothetical protein, similar to alpha- acetolactate decarboxylase, domain 2"/>
    <property type="match status" value="1"/>
</dbReference>
<feature type="region of interest" description="Disordered" evidence="7">
    <location>
        <begin position="252"/>
        <end position="294"/>
    </location>
</feature>
<dbReference type="GO" id="GO:0005634">
    <property type="term" value="C:nucleus"/>
    <property type="evidence" value="ECO:0007669"/>
    <property type="project" value="UniProtKB-SubCell"/>
</dbReference>
<evidence type="ECO:0000256" key="4">
    <source>
        <dbReference type="ARBA" id="ARBA00023163"/>
    </source>
</evidence>
<dbReference type="EMBL" id="CAKOAT010508487">
    <property type="protein sequence ID" value="CAH8381340.1"/>
    <property type="molecule type" value="Genomic_DNA"/>
</dbReference>
<evidence type="ECO:0000256" key="2">
    <source>
        <dbReference type="ARBA" id="ARBA00023015"/>
    </source>
</evidence>
<comment type="caution">
    <text evidence="9">The sequence shown here is derived from an EMBL/GenBank/DDBJ whole genome shotgun (WGS) entry which is preliminary data.</text>
</comment>
<dbReference type="AlphaFoldDB" id="A0ABC8LD03"/>
<comment type="function">
    <text evidence="6">Transcription factor that specifically binds AT-rich DNA sequences related to the nuclear matrix attachment regions (MARs).</text>
</comment>
<keyword evidence="3 6" id="KW-0238">DNA-binding</keyword>
<evidence type="ECO:0000259" key="8">
    <source>
        <dbReference type="PROSITE" id="PS51742"/>
    </source>
</evidence>
<comment type="subcellular location">
    <subcellularLocation>
        <location evidence="1 6">Nucleus</location>
    </subcellularLocation>
</comment>
<gene>
    <name evidence="9" type="ORF">ERUC_LOCUS33823</name>
</gene>
<dbReference type="InterPro" id="IPR039605">
    <property type="entry name" value="AHL"/>
</dbReference>
<dbReference type="InterPro" id="IPR005175">
    <property type="entry name" value="PPC_dom"/>
</dbReference>
<protein>
    <recommendedName>
        <fullName evidence="6">AT-hook motif nuclear-localized protein</fullName>
    </recommendedName>
</protein>